<dbReference type="InterPro" id="IPR008983">
    <property type="entry name" value="Tumour_necrosis_fac-like_dom"/>
</dbReference>
<feature type="non-terminal residue" evidence="2">
    <location>
        <position position="1"/>
    </location>
</feature>
<accession>A0A4R2RDE6</accession>
<dbReference type="PANTHER" id="PTHR24023:SF1095">
    <property type="entry name" value="EGF-LIKE DOMAIN-CONTAINING PROTEIN"/>
    <property type="match status" value="1"/>
</dbReference>
<feature type="compositionally biased region" description="Low complexity" evidence="1">
    <location>
        <begin position="75"/>
        <end position="93"/>
    </location>
</feature>
<sequence>GPTGPSGPTGDIGPQGPTGPSGPTGDIGPQGPSGPTGDIGPQGPTGPSGPTGDIGPQGPSGPTGDIGPQGPTGPSGPTGDIGPQGPTGPTGDPAFIPAYLNVYRTGNQTIVGTTGTILFSTRGVGTPNMGFTPTSGFVTVTDAGDYLVSFQVLVFYNNSGASSSSRFGVSVNGAPPSQDFSESVVGFTGGISANLYGAGASIVTVPASGTISLQYLNNFVPSGALTTRAFMIINRLG</sequence>
<proteinExistence type="predicted"/>
<dbReference type="Proteomes" id="UP000294746">
    <property type="component" value="Unassembled WGS sequence"/>
</dbReference>
<evidence type="ECO:0000313" key="3">
    <source>
        <dbReference type="Proteomes" id="UP000294746"/>
    </source>
</evidence>
<gene>
    <name evidence="2" type="ORF">EDD57_1871</name>
</gene>
<keyword evidence="2" id="KW-0176">Collagen</keyword>
<dbReference type="GO" id="GO:0031012">
    <property type="term" value="C:extracellular matrix"/>
    <property type="evidence" value="ECO:0007669"/>
    <property type="project" value="TreeGrafter"/>
</dbReference>
<evidence type="ECO:0000256" key="1">
    <source>
        <dbReference type="SAM" id="MobiDB-lite"/>
    </source>
</evidence>
<dbReference type="Pfam" id="PF01391">
    <property type="entry name" value="Collagen"/>
    <property type="match status" value="1"/>
</dbReference>
<evidence type="ECO:0000313" key="2">
    <source>
        <dbReference type="EMBL" id="TCP59987.1"/>
    </source>
</evidence>
<dbReference type="InterPro" id="IPR050149">
    <property type="entry name" value="Collagen_superfamily"/>
</dbReference>
<keyword evidence="3" id="KW-1185">Reference proteome</keyword>
<dbReference type="PANTHER" id="PTHR24023">
    <property type="entry name" value="COLLAGEN ALPHA"/>
    <property type="match status" value="1"/>
</dbReference>
<dbReference type="Gene3D" id="2.60.120.40">
    <property type="match status" value="1"/>
</dbReference>
<protein>
    <submittedName>
        <fullName evidence="2">Collagen triple helix repeat protein</fullName>
    </submittedName>
</protein>
<dbReference type="GO" id="GO:0030198">
    <property type="term" value="P:extracellular matrix organization"/>
    <property type="evidence" value="ECO:0007669"/>
    <property type="project" value="TreeGrafter"/>
</dbReference>
<feature type="region of interest" description="Disordered" evidence="1">
    <location>
        <begin position="1"/>
        <end position="93"/>
    </location>
</feature>
<dbReference type="GO" id="GO:0030020">
    <property type="term" value="F:extracellular matrix structural constituent conferring tensile strength"/>
    <property type="evidence" value="ECO:0007669"/>
    <property type="project" value="TreeGrafter"/>
</dbReference>
<comment type="caution">
    <text evidence="2">The sequence shown here is derived from an EMBL/GenBank/DDBJ whole genome shotgun (WGS) entry which is preliminary data.</text>
</comment>
<dbReference type="InterPro" id="IPR008160">
    <property type="entry name" value="Collagen"/>
</dbReference>
<name>A0A4R2RDE6_9BACL</name>
<dbReference type="AlphaFoldDB" id="A0A4R2RDE6"/>
<dbReference type="GO" id="GO:0005615">
    <property type="term" value="C:extracellular space"/>
    <property type="evidence" value="ECO:0007669"/>
    <property type="project" value="TreeGrafter"/>
</dbReference>
<organism evidence="2 3">
    <name type="scientific">Baia soyae</name>
    <dbReference type="NCBI Taxonomy" id="1544746"/>
    <lineage>
        <taxon>Bacteria</taxon>
        <taxon>Bacillati</taxon>
        <taxon>Bacillota</taxon>
        <taxon>Bacilli</taxon>
        <taxon>Bacillales</taxon>
        <taxon>Thermoactinomycetaceae</taxon>
        <taxon>Baia</taxon>
    </lineage>
</organism>
<dbReference type="EMBL" id="SLXV01000087">
    <property type="protein sequence ID" value="TCP59987.1"/>
    <property type="molecule type" value="Genomic_DNA"/>
</dbReference>
<reference evidence="2 3" key="1">
    <citation type="submission" date="2019-03" db="EMBL/GenBank/DDBJ databases">
        <title>Genomic Encyclopedia of Type Strains, Phase IV (KMG-IV): sequencing the most valuable type-strain genomes for metagenomic binning, comparative biology and taxonomic classification.</title>
        <authorList>
            <person name="Goeker M."/>
        </authorList>
    </citation>
    <scope>NUCLEOTIDE SEQUENCE [LARGE SCALE GENOMIC DNA]</scope>
    <source>
        <strain evidence="2 3">DSM 46831</strain>
    </source>
</reference>